<sequence length="243" mass="28389">MGYTYTILDSDAKSNLQLQNYLAEYGDFMCNGVAQDSMGGLNIILKKTPDIVFIHLNEKASEYFHMIMELHQYTSELPVFIALASSQQYAYQALKNHFFDYWLMPYNDFDIRKTILKLRIKWPKEQQSQTLLLQSYKDYRYLNTNEIMYLQADNNTTDFFMEDGSTISAFKTLKTFENNLPANFVRVHQSYIINTNFVSRINYGKGICTLKHSKLQLPFSKSYKSNVENLKQILSKNTISTLN</sequence>
<dbReference type="Pfam" id="PF04397">
    <property type="entry name" value="LytTR"/>
    <property type="match status" value="1"/>
</dbReference>
<accession>A0ABW5VFB4</accession>
<dbReference type="Gene3D" id="2.40.50.1020">
    <property type="entry name" value="LytTr DNA-binding domain"/>
    <property type="match status" value="1"/>
</dbReference>
<organism evidence="2 3">
    <name type="scientific">Arenibacter antarcticus</name>
    <dbReference type="NCBI Taxonomy" id="2040469"/>
    <lineage>
        <taxon>Bacteria</taxon>
        <taxon>Pseudomonadati</taxon>
        <taxon>Bacteroidota</taxon>
        <taxon>Flavobacteriia</taxon>
        <taxon>Flavobacteriales</taxon>
        <taxon>Flavobacteriaceae</taxon>
        <taxon>Arenibacter</taxon>
    </lineage>
</organism>
<proteinExistence type="predicted"/>
<dbReference type="Gene3D" id="3.40.50.2300">
    <property type="match status" value="1"/>
</dbReference>
<dbReference type="InterPro" id="IPR046947">
    <property type="entry name" value="LytR-like"/>
</dbReference>
<dbReference type="InterPro" id="IPR011006">
    <property type="entry name" value="CheY-like_superfamily"/>
</dbReference>
<dbReference type="SUPFAM" id="SSF52172">
    <property type="entry name" value="CheY-like"/>
    <property type="match status" value="1"/>
</dbReference>
<reference evidence="3" key="1">
    <citation type="journal article" date="2019" name="Int. J. Syst. Evol. Microbiol.">
        <title>The Global Catalogue of Microorganisms (GCM) 10K type strain sequencing project: providing services to taxonomists for standard genome sequencing and annotation.</title>
        <authorList>
            <consortium name="The Broad Institute Genomics Platform"/>
            <consortium name="The Broad Institute Genome Sequencing Center for Infectious Disease"/>
            <person name="Wu L."/>
            <person name="Ma J."/>
        </authorList>
    </citation>
    <scope>NUCLEOTIDE SEQUENCE [LARGE SCALE GENOMIC DNA]</scope>
    <source>
        <strain evidence="3">KCTC 52924</strain>
    </source>
</reference>
<dbReference type="EMBL" id="JBHUOK010000029">
    <property type="protein sequence ID" value="MFD2789614.1"/>
    <property type="molecule type" value="Genomic_DNA"/>
</dbReference>
<dbReference type="PANTHER" id="PTHR37299:SF1">
    <property type="entry name" value="STAGE 0 SPORULATION PROTEIN A HOMOLOG"/>
    <property type="match status" value="1"/>
</dbReference>
<comment type="caution">
    <text evidence="2">The sequence shown here is derived from an EMBL/GenBank/DDBJ whole genome shotgun (WGS) entry which is preliminary data.</text>
</comment>
<dbReference type="InterPro" id="IPR007492">
    <property type="entry name" value="LytTR_DNA-bd_dom"/>
</dbReference>
<evidence type="ECO:0000313" key="2">
    <source>
        <dbReference type="EMBL" id="MFD2789614.1"/>
    </source>
</evidence>
<dbReference type="Proteomes" id="UP001597532">
    <property type="component" value="Unassembled WGS sequence"/>
</dbReference>
<feature type="domain" description="HTH LytTR-type" evidence="1">
    <location>
        <begin position="131"/>
        <end position="236"/>
    </location>
</feature>
<evidence type="ECO:0000259" key="1">
    <source>
        <dbReference type="PROSITE" id="PS50930"/>
    </source>
</evidence>
<dbReference type="RefSeq" id="WP_251807957.1">
    <property type="nucleotide sequence ID" value="NZ_CP166679.1"/>
</dbReference>
<protein>
    <submittedName>
        <fullName evidence="2">LytR/AlgR family response regulator transcription factor</fullName>
    </submittedName>
</protein>
<dbReference type="PANTHER" id="PTHR37299">
    <property type="entry name" value="TRANSCRIPTIONAL REGULATOR-RELATED"/>
    <property type="match status" value="1"/>
</dbReference>
<gene>
    <name evidence="2" type="ORF">ACFS1K_07570</name>
</gene>
<dbReference type="PROSITE" id="PS50930">
    <property type="entry name" value="HTH_LYTTR"/>
    <property type="match status" value="1"/>
</dbReference>
<evidence type="ECO:0000313" key="3">
    <source>
        <dbReference type="Proteomes" id="UP001597532"/>
    </source>
</evidence>
<name>A0ABW5VFB4_9FLAO</name>
<dbReference type="SMART" id="SM00850">
    <property type="entry name" value="LytTR"/>
    <property type="match status" value="1"/>
</dbReference>
<keyword evidence="3" id="KW-1185">Reference proteome</keyword>